<evidence type="ECO:0000313" key="9">
    <source>
        <dbReference type="Proteomes" id="UP001196413"/>
    </source>
</evidence>
<keyword evidence="5 7" id="KW-0472">Membrane</keyword>
<name>A0AAD5WJ65_PARTN</name>
<evidence type="ECO:0000256" key="1">
    <source>
        <dbReference type="ARBA" id="ARBA00004370"/>
    </source>
</evidence>
<evidence type="ECO:0000256" key="3">
    <source>
        <dbReference type="ARBA" id="ARBA00022692"/>
    </source>
</evidence>
<reference evidence="8" key="1">
    <citation type="submission" date="2021-06" db="EMBL/GenBank/DDBJ databases">
        <title>Parelaphostrongylus tenuis whole genome reference sequence.</title>
        <authorList>
            <person name="Garwood T.J."/>
            <person name="Larsen P.A."/>
            <person name="Fountain-Jones N.M."/>
            <person name="Garbe J.R."/>
            <person name="Macchietto M.G."/>
            <person name="Kania S.A."/>
            <person name="Gerhold R.W."/>
            <person name="Richards J.E."/>
            <person name="Wolf T.M."/>
        </authorList>
    </citation>
    <scope>NUCLEOTIDE SEQUENCE</scope>
    <source>
        <strain evidence="8">MNPRO001-30</strain>
        <tissue evidence="8">Meninges</tissue>
    </source>
</reference>
<organism evidence="8 9">
    <name type="scientific">Parelaphostrongylus tenuis</name>
    <name type="common">Meningeal worm</name>
    <dbReference type="NCBI Taxonomy" id="148309"/>
    <lineage>
        <taxon>Eukaryota</taxon>
        <taxon>Metazoa</taxon>
        <taxon>Ecdysozoa</taxon>
        <taxon>Nematoda</taxon>
        <taxon>Chromadorea</taxon>
        <taxon>Rhabditida</taxon>
        <taxon>Rhabditina</taxon>
        <taxon>Rhabditomorpha</taxon>
        <taxon>Strongyloidea</taxon>
        <taxon>Metastrongylidae</taxon>
        <taxon>Parelaphostrongylus</taxon>
    </lineage>
</organism>
<evidence type="ECO:0000256" key="5">
    <source>
        <dbReference type="ARBA" id="ARBA00023136"/>
    </source>
</evidence>
<dbReference type="InterPro" id="IPR002159">
    <property type="entry name" value="CD36_fam"/>
</dbReference>
<gene>
    <name evidence="8" type="ORF">KIN20_033807</name>
</gene>
<sequence>MKIKKWWTTFRRGHVEQIINTHHTLRDARRLIVHYPNSGATLVVTVHITTILFFMPPGMIPLRCVPGQNKLLPFSAFLSPPHFLWSPPEVRENTIGLHPEAEKHEPAVSDIQPGNASTCEFLYSVVLGWHPCSSTRLRSRLHLFQHE</sequence>
<accession>A0AAD5WJ65</accession>
<keyword evidence="6" id="KW-0325">Glycoprotein</keyword>
<evidence type="ECO:0000256" key="7">
    <source>
        <dbReference type="SAM" id="Phobius"/>
    </source>
</evidence>
<dbReference type="GO" id="GO:0016020">
    <property type="term" value="C:membrane"/>
    <property type="evidence" value="ECO:0007669"/>
    <property type="project" value="UniProtKB-SubCell"/>
</dbReference>
<comment type="similarity">
    <text evidence="2">Belongs to the CD36 family.</text>
</comment>
<comment type="subcellular location">
    <subcellularLocation>
        <location evidence="1">Membrane</location>
    </subcellularLocation>
</comment>
<dbReference type="Pfam" id="PF01130">
    <property type="entry name" value="CD36"/>
    <property type="match status" value="1"/>
</dbReference>
<dbReference type="Proteomes" id="UP001196413">
    <property type="component" value="Unassembled WGS sequence"/>
</dbReference>
<dbReference type="EMBL" id="JAHQIW010007043">
    <property type="protein sequence ID" value="KAJ1371796.1"/>
    <property type="molecule type" value="Genomic_DNA"/>
</dbReference>
<evidence type="ECO:0000256" key="4">
    <source>
        <dbReference type="ARBA" id="ARBA00022989"/>
    </source>
</evidence>
<evidence type="ECO:0000256" key="6">
    <source>
        <dbReference type="ARBA" id="ARBA00023180"/>
    </source>
</evidence>
<keyword evidence="4 7" id="KW-1133">Transmembrane helix</keyword>
<keyword evidence="3 7" id="KW-0812">Transmembrane</keyword>
<feature type="transmembrane region" description="Helical" evidence="7">
    <location>
        <begin position="39"/>
        <end position="60"/>
    </location>
</feature>
<protein>
    <submittedName>
        <fullName evidence="8">Uncharacterized protein</fullName>
    </submittedName>
</protein>
<evidence type="ECO:0000256" key="2">
    <source>
        <dbReference type="ARBA" id="ARBA00010532"/>
    </source>
</evidence>
<evidence type="ECO:0000313" key="8">
    <source>
        <dbReference type="EMBL" id="KAJ1371796.1"/>
    </source>
</evidence>
<keyword evidence="9" id="KW-1185">Reference proteome</keyword>
<proteinExistence type="inferred from homology"/>
<comment type="caution">
    <text evidence="8">The sequence shown here is derived from an EMBL/GenBank/DDBJ whole genome shotgun (WGS) entry which is preliminary data.</text>
</comment>
<dbReference type="AlphaFoldDB" id="A0AAD5WJ65"/>